<feature type="region of interest" description="Disordered" evidence="1">
    <location>
        <begin position="88"/>
        <end position="122"/>
    </location>
</feature>
<dbReference type="EMBL" id="JAINUF010000021">
    <property type="protein sequence ID" value="KAJ8334885.1"/>
    <property type="molecule type" value="Genomic_DNA"/>
</dbReference>
<accession>A0A9Q1E9T2</accession>
<organism evidence="2 3">
    <name type="scientific">Synaphobranchus kaupii</name>
    <name type="common">Kaup's arrowtooth eel</name>
    <dbReference type="NCBI Taxonomy" id="118154"/>
    <lineage>
        <taxon>Eukaryota</taxon>
        <taxon>Metazoa</taxon>
        <taxon>Chordata</taxon>
        <taxon>Craniata</taxon>
        <taxon>Vertebrata</taxon>
        <taxon>Euteleostomi</taxon>
        <taxon>Actinopterygii</taxon>
        <taxon>Neopterygii</taxon>
        <taxon>Teleostei</taxon>
        <taxon>Anguilliformes</taxon>
        <taxon>Synaphobranchidae</taxon>
        <taxon>Synaphobranchus</taxon>
    </lineage>
</organism>
<gene>
    <name evidence="2" type="ORF">SKAU_G00405240</name>
</gene>
<evidence type="ECO:0000313" key="2">
    <source>
        <dbReference type="EMBL" id="KAJ8334885.1"/>
    </source>
</evidence>
<keyword evidence="3" id="KW-1185">Reference proteome</keyword>
<evidence type="ECO:0000313" key="3">
    <source>
        <dbReference type="Proteomes" id="UP001152622"/>
    </source>
</evidence>
<feature type="region of interest" description="Disordered" evidence="1">
    <location>
        <begin position="23"/>
        <end position="60"/>
    </location>
</feature>
<dbReference type="AlphaFoldDB" id="A0A9Q1E9T2"/>
<dbReference type="Proteomes" id="UP001152622">
    <property type="component" value="Chromosome 21"/>
</dbReference>
<name>A0A9Q1E9T2_SYNKA</name>
<evidence type="ECO:0000256" key="1">
    <source>
        <dbReference type="SAM" id="MobiDB-lite"/>
    </source>
</evidence>
<protein>
    <submittedName>
        <fullName evidence="2">Uncharacterized protein</fullName>
    </submittedName>
</protein>
<reference evidence="2" key="1">
    <citation type="journal article" date="2023" name="Science">
        <title>Genome structures resolve the early diversification of teleost fishes.</title>
        <authorList>
            <person name="Parey E."/>
            <person name="Louis A."/>
            <person name="Montfort J."/>
            <person name="Bouchez O."/>
            <person name="Roques C."/>
            <person name="Iampietro C."/>
            <person name="Lluch J."/>
            <person name="Castinel A."/>
            <person name="Donnadieu C."/>
            <person name="Desvignes T."/>
            <person name="Floi Bucao C."/>
            <person name="Jouanno E."/>
            <person name="Wen M."/>
            <person name="Mejri S."/>
            <person name="Dirks R."/>
            <person name="Jansen H."/>
            <person name="Henkel C."/>
            <person name="Chen W.J."/>
            <person name="Zahm M."/>
            <person name="Cabau C."/>
            <person name="Klopp C."/>
            <person name="Thompson A.W."/>
            <person name="Robinson-Rechavi M."/>
            <person name="Braasch I."/>
            <person name="Lecointre G."/>
            <person name="Bobe J."/>
            <person name="Postlethwait J.H."/>
            <person name="Berthelot C."/>
            <person name="Roest Crollius H."/>
            <person name="Guiguen Y."/>
        </authorList>
    </citation>
    <scope>NUCLEOTIDE SEQUENCE</scope>
    <source>
        <strain evidence="2">WJC10195</strain>
    </source>
</reference>
<feature type="compositionally biased region" description="Basic residues" evidence="1">
    <location>
        <begin position="24"/>
        <end position="36"/>
    </location>
</feature>
<comment type="caution">
    <text evidence="2">The sequence shown here is derived from an EMBL/GenBank/DDBJ whole genome shotgun (WGS) entry which is preliminary data.</text>
</comment>
<proteinExistence type="predicted"/>
<sequence>MQSYMIPIHTFYTCMCPPDTEGSRRRRQGFFKLNHTHAHDHQNKAPQNCPDHPAKLDDDRKSHSCRTWLRLGYGSVLARVRTSTAAAVYRKRGPERDPTRGPRVNRTSRPLRFCGGRGGGRT</sequence>